<evidence type="ECO:0000256" key="6">
    <source>
        <dbReference type="SAM" id="Phobius"/>
    </source>
</evidence>
<dbReference type="GO" id="GO:0055085">
    <property type="term" value="P:transmembrane transport"/>
    <property type="evidence" value="ECO:0007669"/>
    <property type="project" value="InterPro"/>
</dbReference>
<comment type="caution">
    <text evidence="7">The sequence shown here is derived from an EMBL/GenBank/DDBJ whole genome shotgun (WGS) entry which is preliminary data.</text>
</comment>
<protein>
    <recommendedName>
        <fullName evidence="9">Auxin efflux carrier</fullName>
    </recommendedName>
</protein>
<evidence type="ECO:0008006" key="9">
    <source>
        <dbReference type="Google" id="ProtNLM"/>
    </source>
</evidence>
<dbReference type="InterPro" id="IPR004776">
    <property type="entry name" value="Mem_transp_PIN-like"/>
</dbReference>
<dbReference type="Pfam" id="PF03547">
    <property type="entry name" value="Mem_trans"/>
    <property type="match status" value="1"/>
</dbReference>
<evidence type="ECO:0000256" key="3">
    <source>
        <dbReference type="ARBA" id="ARBA00022989"/>
    </source>
</evidence>
<feature type="transmembrane region" description="Helical" evidence="6">
    <location>
        <begin position="507"/>
        <end position="529"/>
    </location>
</feature>
<feature type="transmembrane region" description="Helical" evidence="6">
    <location>
        <begin position="319"/>
        <end position="343"/>
    </location>
</feature>
<feature type="transmembrane region" description="Helical" evidence="6">
    <location>
        <begin position="469"/>
        <end position="495"/>
    </location>
</feature>
<gene>
    <name evidence="7" type="ORF">LPJ64_001525</name>
</gene>
<dbReference type="PANTHER" id="PTHR31794">
    <property type="entry name" value="AUXIN EFFLUX TRANSPORTER FAMILY PROTEIN (EUROFUNG)"/>
    <property type="match status" value="1"/>
</dbReference>
<keyword evidence="3 6" id="KW-1133">Transmembrane helix</keyword>
<evidence type="ECO:0000313" key="7">
    <source>
        <dbReference type="EMBL" id="KAJ1647061.1"/>
    </source>
</evidence>
<dbReference type="PANTHER" id="PTHR31794:SF2">
    <property type="entry name" value="AUXIN EFFLUX TRANSPORTER FAMILY PROTEIN (EUROFUNG)"/>
    <property type="match status" value="1"/>
</dbReference>
<evidence type="ECO:0000256" key="4">
    <source>
        <dbReference type="ARBA" id="ARBA00023136"/>
    </source>
</evidence>
<feature type="transmembrane region" description="Helical" evidence="6">
    <location>
        <begin position="289"/>
        <end position="307"/>
    </location>
</feature>
<dbReference type="GO" id="GO:0016020">
    <property type="term" value="C:membrane"/>
    <property type="evidence" value="ECO:0007669"/>
    <property type="project" value="UniProtKB-SubCell"/>
</dbReference>
<dbReference type="GO" id="GO:0005783">
    <property type="term" value="C:endoplasmic reticulum"/>
    <property type="evidence" value="ECO:0007669"/>
    <property type="project" value="TreeGrafter"/>
</dbReference>
<keyword evidence="2 6" id="KW-0812">Transmembrane</keyword>
<feature type="compositionally biased region" description="Polar residues" evidence="5">
    <location>
        <begin position="216"/>
        <end position="232"/>
    </location>
</feature>
<feature type="transmembrane region" description="Helical" evidence="6">
    <location>
        <begin position="12"/>
        <end position="33"/>
    </location>
</feature>
<dbReference type="Proteomes" id="UP001145021">
    <property type="component" value="Unassembled WGS sequence"/>
</dbReference>
<name>A0A9W8CLY5_9FUNG</name>
<dbReference type="AlphaFoldDB" id="A0A9W8CLY5"/>
<organism evidence="7 8">
    <name type="scientific">Coemansia asiatica</name>
    <dbReference type="NCBI Taxonomy" id="1052880"/>
    <lineage>
        <taxon>Eukaryota</taxon>
        <taxon>Fungi</taxon>
        <taxon>Fungi incertae sedis</taxon>
        <taxon>Zoopagomycota</taxon>
        <taxon>Kickxellomycotina</taxon>
        <taxon>Kickxellomycetes</taxon>
        <taxon>Kickxellales</taxon>
        <taxon>Kickxellaceae</taxon>
        <taxon>Coemansia</taxon>
    </lineage>
</organism>
<keyword evidence="8" id="KW-1185">Reference proteome</keyword>
<evidence type="ECO:0000256" key="1">
    <source>
        <dbReference type="ARBA" id="ARBA00004141"/>
    </source>
</evidence>
<sequence length="570" mass="60981">MVATGASILGFAYTAVKALLEVFLIGFSGYIFARNGTLTKSTLKSLSIMSVNLLTPALLFSKMTETLDPGLLIELWNEPVFYFIYGGFSLLWSRTGSRMLGLDKDYARLCDVATFFSNTNTLPVSLIKSIALSAGSQFLLKDQNDTPLKVAARGVSYAMIFATLNNILRWSFGVALMGGISPKNKSAFNSVNASPRSSAASANTVSSLPESPDSVPASSRRASVLETRTNRPNGHHYHRHADYDEASDELTPLYLGAPAHPLREHQSLFVKALRSSASFVRKVWSSLRAGMTPPVYAILAAFLVIIIDPLHEALMNPNSVLYTVWSAIDMCGDACVPLILISLGGQLGMMARQTDLQTTKSAAAAVAANHQALILNGRDGQQRQLSTSQTAAGTRSPSAVHVQVAADAAPEAGSAIPSIVLRTATEPGSSSAATLLTHPIAGGNMGTLNEDEGSEDSQSISIAQQRKGIVMVLVGRFVFVPTMAIALISVLRIFFPQWLPIMVNDPVYILALLILSGTPPAINLITVSQATGKFETEAAQILFYGYILGIFVLAIEVSGFLWLTSAFAQM</sequence>
<evidence type="ECO:0000313" key="8">
    <source>
        <dbReference type="Proteomes" id="UP001145021"/>
    </source>
</evidence>
<reference evidence="7" key="1">
    <citation type="submission" date="2022-07" db="EMBL/GenBank/DDBJ databases">
        <title>Phylogenomic reconstructions and comparative analyses of Kickxellomycotina fungi.</title>
        <authorList>
            <person name="Reynolds N.K."/>
            <person name="Stajich J.E."/>
            <person name="Barry K."/>
            <person name="Grigoriev I.V."/>
            <person name="Crous P."/>
            <person name="Smith M.E."/>
        </authorList>
    </citation>
    <scope>NUCLEOTIDE SEQUENCE</scope>
    <source>
        <strain evidence="7">NBRC 105413</strain>
    </source>
</reference>
<proteinExistence type="predicted"/>
<comment type="subcellular location">
    <subcellularLocation>
        <location evidence="1">Membrane</location>
        <topology evidence="1">Multi-pass membrane protein</topology>
    </subcellularLocation>
</comment>
<accession>A0A9W8CLY5</accession>
<evidence type="ECO:0000256" key="5">
    <source>
        <dbReference type="SAM" id="MobiDB-lite"/>
    </source>
</evidence>
<feature type="transmembrane region" description="Helical" evidence="6">
    <location>
        <begin position="541"/>
        <end position="563"/>
    </location>
</feature>
<dbReference type="EMBL" id="JANBOH010000040">
    <property type="protein sequence ID" value="KAJ1647061.1"/>
    <property type="molecule type" value="Genomic_DNA"/>
</dbReference>
<keyword evidence="4 6" id="KW-0472">Membrane</keyword>
<evidence type="ECO:0000256" key="2">
    <source>
        <dbReference type="ARBA" id="ARBA00022692"/>
    </source>
</evidence>
<feature type="region of interest" description="Disordered" evidence="5">
    <location>
        <begin position="201"/>
        <end position="239"/>
    </location>
</feature>